<name>A0A9N7MGY2_STRHE</name>
<comment type="caution">
    <text evidence="1">The sequence shown here is derived from an EMBL/GenBank/DDBJ whole genome shotgun (WGS) entry which is preliminary data.</text>
</comment>
<dbReference type="EMBL" id="CACSLK010000214">
    <property type="protein sequence ID" value="CAA0806034.1"/>
    <property type="molecule type" value="Genomic_DNA"/>
</dbReference>
<gene>
    <name evidence="1" type="ORF">SHERM_00937</name>
</gene>
<dbReference type="InterPro" id="IPR015915">
    <property type="entry name" value="Kelch-typ_b-propeller"/>
</dbReference>
<proteinExistence type="predicted"/>
<evidence type="ECO:0000313" key="2">
    <source>
        <dbReference type="Proteomes" id="UP001153555"/>
    </source>
</evidence>
<evidence type="ECO:0000313" key="1">
    <source>
        <dbReference type="EMBL" id="CAA0806034.1"/>
    </source>
</evidence>
<keyword evidence="2" id="KW-1185">Reference proteome</keyword>
<reference evidence="1" key="1">
    <citation type="submission" date="2019-12" db="EMBL/GenBank/DDBJ databases">
        <authorList>
            <person name="Scholes J."/>
        </authorList>
    </citation>
    <scope>NUCLEOTIDE SEQUENCE</scope>
</reference>
<dbReference type="SUPFAM" id="SSF117281">
    <property type="entry name" value="Kelch motif"/>
    <property type="match status" value="1"/>
</dbReference>
<dbReference type="Proteomes" id="UP001153555">
    <property type="component" value="Unassembled WGS sequence"/>
</dbReference>
<protein>
    <submittedName>
        <fullName evidence="1">Uncharacterized protein</fullName>
    </submittedName>
</protein>
<sequence length="223" mass="25364">MHIIDPNGESGQLPPALRFRMSDFSWPAFCVLNSMVYIFLSWDKLVFAADLHHYPTTDELGYVTQSDLLSAGSLLHTKCRPIATPTPDGKRILVFSRRLNSYYPLDLHDFEIYDPHTQTSRKLPDLPHDSDGEFYLVDYTFFGNSTFAIQTTRGFFVINLELELDSLSQVGWKLDHGPHKSLPIPGWSCDHRVFVIGGAICLDAKRAYDSCDHRVFMSASLFL</sequence>
<organism evidence="1 2">
    <name type="scientific">Striga hermonthica</name>
    <name type="common">Purple witchweed</name>
    <name type="synonym">Buchnera hermonthica</name>
    <dbReference type="NCBI Taxonomy" id="68872"/>
    <lineage>
        <taxon>Eukaryota</taxon>
        <taxon>Viridiplantae</taxon>
        <taxon>Streptophyta</taxon>
        <taxon>Embryophyta</taxon>
        <taxon>Tracheophyta</taxon>
        <taxon>Spermatophyta</taxon>
        <taxon>Magnoliopsida</taxon>
        <taxon>eudicotyledons</taxon>
        <taxon>Gunneridae</taxon>
        <taxon>Pentapetalae</taxon>
        <taxon>asterids</taxon>
        <taxon>lamiids</taxon>
        <taxon>Lamiales</taxon>
        <taxon>Orobanchaceae</taxon>
        <taxon>Buchnereae</taxon>
        <taxon>Striga</taxon>
    </lineage>
</organism>
<dbReference type="AlphaFoldDB" id="A0A9N7MGY2"/>
<accession>A0A9N7MGY2</accession>